<accession>A0AAV8UZJ6</accession>
<reference evidence="1 2" key="1">
    <citation type="journal article" date="2023" name="Nat. Commun.">
        <title>Origin of minicircular mitochondrial genomes in red algae.</title>
        <authorList>
            <person name="Lee Y."/>
            <person name="Cho C.H."/>
            <person name="Lee Y.M."/>
            <person name="Park S.I."/>
            <person name="Yang J.H."/>
            <person name="West J.A."/>
            <person name="Bhattacharya D."/>
            <person name="Yoon H.S."/>
        </authorList>
    </citation>
    <scope>NUCLEOTIDE SEQUENCE [LARGE SCALE GENOMIC DNA]</scope>
    <source>
        <strain evidence="1 2">CCMP1338</strain>
        <tissue evidence="1">Whole cell</tissue>
    </source>
</reference>
<evidence type="ECO:0000313" key="2">
    <source>
        <dbReference type="Proteomes" id="UP001157974"/>
    </source>
</evidence>
<dbReference type="Proteomes" id="UP001157974">
    <property type="component" value="Unassembled WGS sequence"/>
</dbReference>
<name>A0AAV8UZJ6_9RHOD</name>
<dbReference type="AlphaFoldDB" id="A0AAV8UZJ6"/>
<organism evidence="1 2">
    <name type="scientific">Rhodosorus marinus</name>
    <dbReference type="NCBI Taxonomy" id="101924"/>
    <lineage>
        <taxon>Eukaryota</taxon>
        <taxon>Rhodophyta</taxon>
        <taxon>Stylonematophyceae</taxon>
        <taxon>Stylonematales</taxon>
        <taxon>Stylonemataceae</taxon>
        <taxon>Rhodosorus</taxon>
    </lineage>
</organism>
<dbReference type="EMBL" id="JAMWBK010000003">
    <property type="protein sequence ID" value="KAJ8906502.1"/>
    <property type="molecule type" value="Genomic_DNA"/>
</dbReference>
<proteinExistence type="predicted"/>
<evidence type="ECO:0000313" key="1">
    <source>
        <dbReference type="EMBL" id="KAJ8906502.1"/>
    </source>
</evidence>
<evidence type="ECO:0008006" key="3">
    <source>
        <dbReference type="Google" id="ProtNLM"/>
    </source>
</evidence>
<gene>
    <name evidence="1" type="ORF">NDN08_002995</name>
</gene>
<comment type="caution">
    <text evidence="1">The sequence shown here is derived from an EMBL/GenBank/DDBJ whole genome shotgun (WGS) entry which is preliminary data.</text>
</comment>
<keyword evidence="2" id="KW-1185">Reference proteome</keyword>
<protein>
    <recommendedName>
        <fullName evidence="3">N-acetyltransferase domain-containing protein</fullName>
    </recommendedName>
</protein>
<sequence length="236" mass="25975">MDITRASCRMVVVTSSLSRAHADLINKASRGALGRATQGVKTGDTGVDRIITWSDETKSYVSRKNSVIFGKVEIEKKGSRTVQKFTAGALLSVLQRSQVSGAPFDNSVKGLRPHAAIIEAFNKVYQDCLYVSYIVNDVDPITKKNILPKFSPLIAIDIACAEARCRNISYLLGVIRESNPTAEKVWTKAGFNKLSGSNYSIKDGDDTFNGYFLDVNDADRKQARATPEDFKLKKQT</sequence>